<name>A0A368KMU6_9BACT</name>
<dbReference type="EMBL" id="QPEX01000036">
    <property type="protein sequence ID" value="RCS44025.1"/>
    <property type="molecule type" value="Genomic_DNA"/>
</dbReference>
<keyword evidence="1" id="KW-1133">Transmembrane helix</keyword>
<protein>
    <submittedName>
        <fullName evidence="2">Uncharacterized protein</fullName>
    </submittedName>
</protein>
<dbReference type="AlphaFoldDB" id="A0A368KMU6"/>
<comment type="caution">
    <text evidence="2">The sequence shown here is derived from an EMBL/GenBank/DDBJ whole genome shotgun (WGS) entry which is preliminary data.</text>
</comment>
<evidence type="ECO:0000313" key="3">
    <source>
        <dbReference type="Proteomes" id="UP000253562"/>
    </source>
</evidence>
<reference evidence="2 3" key="1">
    <citation type="submission" date="2018-07" db="EMBL/GenBank/DDBJ databases">
        <title>Comparative genomes isolates from brazilian mangrove.</title>
        <authorList>
            <person name="De Araujo J.E."/>
            <person name="Taketani R.G."/>
            <person name="Silva M.C.P."/>
            <person name="Lourenco M.V."/>
            <person name="Oliveira V.M."/>
            <person name="Andreote F.D."/>
        </authorList>
    </citation>
    <scope>NUCLEOTIDE SEQUENCE [LARGE SCALE GENOMIC DNA]</scope>
    <source>
        <strain evidence="2 3">HEX PRIS-MGV</strain>
    </source>
</reference>
<evidence type="ECO:0000256" key="1">
    <source>
        <dbReference type="SAM" id="Phobius"/>
    </source>
</evidence>
<gene>
    <name evidence="2" type="ORF">DTL42_18000</name>
</gene>
<accession>A0A368KMU6</accession>
<dbReference type="Proteomes" id="UP000253562">
    <property type="component" value="Unassembled WGS sequence"/>
</dbReference>
<evidence type="ECO:0000313" key="2">
    <source>
        <dbReference type="EMBL" id="RCS44025.1"/>
    </source>
</evidence>
<sequence length="134" mass="15164">MLRLLQLRTIFAHSERQISFLSSKLLELASITLMTNMAMRITDLPPSPTQLLRLSLIPACLQSLLVNFGETCISLLLTQIQGMGILILVTSLQIFLAVQCFISTMDRADTMSMSPWKTERDRMYILPLMFLGRA</sequence>
<keyword evidence="1" id="KW-0812">Transmembrane</keyword>
<proteinExistence type="predicted"/>
<keyword evidence="1" id="KW-0472">Membrane</keyword>
<organism evidence="2 3">
    <name type="scientific">Bremerella cremea</name>
    <dbReference type="NCBI Taxonomy" id="1031537"/>
    <lineage>
        <taxon>Bacteria</taxon>
        <taxon>Pseudomonadati</taxon>
        <taxon>Planctomycetota</taxon>
        <taxon>Planctomycetia</taxon>
        <taxon>Pirellulales</taxon>
        <taxon>Pirellulaceae</taxon>
        <taxon>Bremerella</taxon>
    </lineage>
</organism>
<feature type="transmembrane region" description="Helical" evidence="1">
    <location>
        <begin position="83"/>
        <end position="102"/>
    </location>
</feature>